<protein>
    <recommendedName>
        <fullName evidence="1">F-box associated beta-propeller type 1 domain-containing protein</fullName>
    </recommendedName>
</protein>
<name>A0AAN9EL70_CROPI</name>
<gene>
    <name evidence="2" type="ORF">RIF29_24806</name>
</gene>
<dbReference type="SUPFAM" id="SSF50965">
    <property type="entry name" value="Galactose oxidase, central domain"/>
    <property type="match status" value="1"/>
</dbReference>
<dbReference type="AlphaFoldDB" id="A0AAN9EL70"/>
<evidence type="ECO:0000313" key="3">
    <source>
        <dbReference type="Proteomes" id="UP001372338"/>
    </source>
</evidence>
<dbReference type="PANTHER" id="PTHR31790">
    <property type="entry name" value="OS02G0783600 PROTEIN"/>
    <property type="match status" value="1"/>
</dbReference>
<dbReference type="NCBIfam" id="TIGR01640">
    <property type="entry name" value="F_box_assoc_1"/>
    <property type="match status" value="1"/>
</dbReference>
<proteinExistence type="predicted"/>
<evidence type="ECO:0000313" key="2">
    <source>
        <dbReference type="EMBL" id="KAK7259206.1"/>
    </source>
</evidence>
<feature type="domain" description="F-box associated beta-propeller type 1" evidence="1">
    <location>
        <begin position="16"/>
        <end position="240"/>
    </location>
</feature>
<dbReference type="InterPro" id="IPR017451">
    <property type="entry name" value="F-box-assoc_interact_dom"/>
</dbReference>
<dbReference type="InterPro" id="IPR052361">
    <property type="entry name" value="F-box_domain"/>
</dbReference>
<keyword evidence="3" id="KW-1185">Reference proteome</keyword>
<dbReference type="EMBL" id="JAYWIO010000005">
    <property type="protein sequence ID" value="KAK7259206.1"/>
    <property type="molecule type" value="Genomic_DNA"/>
</dbReference>
<dbReference type="PANTHER" id="PTHR31790:SF526">
    <property type="entry name" value="OS12G0618150 PROTEIN"/>
    <property type="match status" value="1"/>
</dbReference>
<dbReference type="InterPro" id="IPR006527">
    <property type="entry name" value="F-box-assoc_dom_typ1"/>
</dbReference>
<comment type="caution">
    <text evidence="2">The sequence shown here is derived from an EMBL/GenBank/DDBJ whole genome shotgun (WGS) entry which is preliminary data.</text>
</comment>
<dbReference type="InterPro" id="IPR011043">
    <property type="entry name" value="Gal_Oxase/kelch_b-propeller"/>
</dbReference>
<dbReference type="Proteomes" id="UP001372338">
    <property type="component" value="Unassembled WGS sequence"/>
</dbReference>
<reference evidence="2 3" key="1">
    <citation type="submission" date="2024-01" db="EMBL/GenBank/DDBJ databases">
        <title>The genomes of 5 underutilized Papilionoideae crops provide insights into root nodulation and disease resistanc.</title>
        <authorList>
            <person name="Yuan L."/>
        </authorList>
    </citation>
    <scope>NUCLEOTIDE SEQUENCE [LARGE SCALE GENOMIC DNA]</scope>
    <source>
        <strain evidence="2">ZHUSHIDOU_FW_LH</strain>
        <tissue evidence="2">Leaf</tissue>
    </source>
</reference>
<dbReference type="Pfam" id="PF07734">
    <property type="entry name" value="FBA_1"/>
    <property type="match status" value="1"/>
</dbReference>
<accession>A0AAN9EL70</accession>
<organism evidence="2 3">
    <name type="scientific">Crotalaria pallida</name>
    <name type="common">Smooth rattlebox</name>
    <name type="synonym">Crotalaria striata</name>
    <dbReference type="NCBI Taxonomy" id="3830"/>
    <lineage>
        <taxon>Eukaryota</taxon>
        <taxon>Viridiplantae</taxon>
        <taxon>Streptophyta</taxon>
        <taxon>Embryophyta</taxon>
        <taxon>Tracheophyta</taxon>
        <taxon>Spermatophyta</taxon>
        <taxon>Magnoliopsida</taxon>
        <taxon>eudicotyledons</taxon>
        <taxon>Gunneridae</taxon>
        <taxon>Pentapetalae</taxon>
        <taxon>rosids</taxon>
        <taxon>fabids</taxon>
        <taxon>Fabales</taxon>
        <taxon>Fabaceae</taxon>
        <taxon>Papilionoideae</taxon>
        <taxon>50 kb inversion clade</taxon>
        <taxon>genistoids sensu lato</taxon>
        <taxon>core genistoids</taxon>
        <taxon>Crotalarieae</taxon>
        <taxon>Crotalaria</taxon>
    </lineage>
</organism>
<sequence length="282" mass="31260">MPPLIRSKTKINVHNKQGFILLLLSSNLCLWNPSTGANKPLALSPIACNEDALFFTFLYGFGYDPSTDDYIVVLASYDPEADLETFFELFSVKANAWNRIEGMNLPYIDASDDPRAGTLLNGVIHWLAFRYDVLANVIVAFDLTERSFSDVLLSANLNQELTFCDLRVLGGGLLCLCQRRGGRSRTEIWVMEEYKVQSSWTKSIVVSFDDIPSLYFSPRCSTKSGDIVGIDDSTVLVKCNAEGQILEQHSYSDDPHGCEVVMYTESLLSLPIEIGQAAGGDV</sequence>
<evidence type="ECO:0000259" key="1">
    <source>
        <dbReference type="Pfam" id="PF07734"/>
    </source>
</evidence>